<dbReference type="GO" id="GO:0008270">
    <property type="term" value="F:zinc ion binding"/>
    <property type="evidence" value="ECO:0007669"/>
    <property type="project" value="UniProtKB-KW"/>
</dbReference>
<keyword evidence="2" id="KW-0479">Metal-binding</keyword>
<keyword evidence="5" id="KW-0539">Nucleus</keyword>
<name>A0A820Z6K6_9BILA</name>
<keyword evidence="9" id="KW-1185">Reference proteome</keyword>
<evidence type="ECO:0000313" key="7">
    <source>
        <dbReference type="EMBL" id="CAF3399738.1"/>
    </source>
</evidence>
<evidence type="ECO:0000256" key="4">
    <source>
        <dbReference type="ARBA" id="ARBA00022833"/>
    </source>
</evidence>
<dbReference type="EMBL" id="CAJNXB010004949">
    <property type="protein sequence ID" value="CAF3399738.1"/>
    <property type="molecule type" value="Genomic_DNA"/>
</dbReference>
<evidence type="ECO:0000256" key="5">
    <source>
        <dbReference type="ARBA" id="ARBA00023242"/>
    </source>
</evidence>
<comment type="caution">
    <text evidence="8">The sequence shown here is derived from an EMBL/GenBank/DDBJ whole genome shotgun (WGS) entry which is preliminary data.</text>
</comment>
<evidence type="ECO:0000256" key="1">
    <source>
        <dbReference type="ARBA" id="ARBA00004123"/>
    </source>
</evidence>
<evidence type="ECO:0000256" key="3">
    <source>
        <dbReference type="ARBA" id="ARBA00022771"/>
    </source>
</evidence>
<gene>
    <name evidence="7" type="ORF">TIS948_LOCUS27586</name>
    <name evidence="8" type="ORF">UJA718_LOCUS29780</name>
</gene>
<evidence type="ECO:0000313" key="8">
    <source>
        <dbReference type="EMBL" id="CAF4557983.1"/>
    </source>
</evidence>
<keyword evidence="4" id="KW-0862">Zinc</keyword>
<feature type="region of interest" description="Disordered" evidence="6">
    <location>
        <begin position="455"/>
        <end position="477"/>
    </location>
</feature>
<organism evidence="8 9">
    <name type="scientific">Rotaria socialis</name>
    <dbReference type="NCBI Taxonomy" id="392032"/>
    <lineage>
        <taxon>Eukaryota</taxon>
        <taxon>Metazoa</taxon>
        <taxon>Spiralia</taxon>
        <taxon>Gnathifera</taxon>
        <taxon>Rotifera</taxon>
        <taxon>Eurotatoria</taxon>
        <taxon>Bdelloidea</taxon>
        <taxon>Philodinida</taxon>
        <taxon>Philodinidae</taxon>
        <taxon>Rotaria</taxon>
    </lineage>
</organism>
<dbReference type="Proteomes" id="UP000663825">
    <property type="component" value="Unassembled WGS sequence"/>
</dbReference>
<evidence type="ECO:0000313" key="9">
    <source>
        <dbReference type="Proteomes" id="UP000663873"/>
    </source>
</evidence>
<comment type="subcellular location">
    <subcellularLocation>
        <location evidence="1">Nucleus</location>
    </subcellularLocation>
</comment>
<evidence type="ECO:0000256" key="2">
    <source>
        <dbReference type="ARBA" id="ARBA00022723"/>
    </source>
</evidence>
<dbReference type="EMBL" id="CAJOBP010009798">
    <property type="protein sequence ID" value="CAF4557983.1"/>
    <property type="molecule type" value="Genomic_DNA"/>
</dbReference>
<evidence type="ECO:0000256" key="6">
    <source>
        <dbReference type="SAM" id="MobiDB-lite"/>
    </source>
</evidence>
<protein>
    <submittedName>
        <fullName evidence="8">Uncharacterized protein</fullName>
    </submittedName>
</protein>
<dbReference type="GO" id="GO:0005634">
    <property type="term" value="C:nucleus"/>
    <property type="evidence" value="ECO:0007669"/>
    <property type="project" value="UniProtKB-SubCell"/>
</dbReference>
<accession>A0A820Z6K6</accession>
<proteinExistence type="predicted"/>
<reference evidence="8" key="1">
    <citation type="submission" date="2021-02" db="EMBL/GenBank/DDBJ databases">
        <authorList>
            <person name="Nowell W R."/>
        </authorList>
    </citation>
    <scope>NUCLEOTIDE SEQUENCE</scope>
</reference>
<dbReference type="AlphaFoldDB" id="A0A820Z6K6"/>
<dbReference type="PANTHER" id="PTHR46481">
    <property type="entry name" value="ZINC FINGER BED DOMAIN-CONTAINING PROTEIN 4"/>
    <property type="match status" value="1"/>
</dbReference>
<keyword evidence="3" id="KW-0863">Zinc-finger</keyword>
<dbReference type="OrthoDB" id="10057873at2759"/>
<dbReference type="SUPFAM" id="SSF53098">
    <property type="entry name" value="Ribonuclease H-like"/>
    <property type="match status" value="1"/>
</dbReference>
<dbReference type="InterPro" id="IPR052035">
    <property type="entry name" value="ZnF_BED_domain_contain"/>
</dbReference>
<dbReference type="Proteomes" id="UP000663873">
    <property type="component" value="Unassembled WGS sequence"/>
</dbReference>
<dbReference type="PANTHER" id="PTHR46481:SF10">
    <property type="entry name" value="ZINC FINGER BED DOMAIN-CONTAINING PROTEIN 39"/>
    <property type="match status" value="1"/>
</dbReference>
<dbReference type="InterPro" id="IPR012337">
    <property type="entry name" value="RNaseH-like_sf"/>
</dbReference>
<sequence>MNRHVKSQHKTAYHEWTNQLDQLSNKSQKRMSYVFMKTNETKRKSSNSKSFYNNNHPRQIQLSQSILENLIVDLGLPLSIVERDAFIKFMNVIDPTFAMTSRRTLSRTTIPRLYTATNDELKKCCNQSNFISLTLDIWTDRRLRAFFAMTGHAFVDNTLKSYVLCFLPLHGSHTANFLLQTYENVIRMFDIQTKLVRLVTDNAANNIKAFENLIIPDFEHYFNIEDDDNDEIESDIDLDGFSDDDDDDAKEESYNQVIHGNAINIIEPIKHSFDNIAANSESLRIPRSAHTIQLVINDGLKQISSIQSALVKVSKIAKLSHTSTIFAEKLEHIGRSIPKANKTRWNRQFSIVAKSNILYTLSLGSSLLTSLISRFGGLLEELDVIIDKSIPQKSSSELYRDQIFIYSPFLDGKFELHWIVTSALPLEIKNVLCENIKNLICDHCIVFRHNNSSKTTPRLNATDDDQSSKTATAKTTPKRKSIFSNIERKNIKKQKLDNLAFIKDEINIYLNDDESDSNRFILIDQSIKYKALNYLAKKVFTVPATSSPVERVFSQSGFIFRQHR</sequence>